<dbReference type="RefSeq" id="XP_052122643.1">
    <property type="nucleotide sequence ID" value="XM_052266683.1"/>
</dbReference>
<dbReference type="KEGG" id="foc:127749253"/>
<sequence length="156" mass="17887">MKAKVFLKMGVLERLISMPSVLITDSDLNRLSISYDEEQLKEISAGIKLAMGKEMGVGCPESCRNRCRDKFHNIERLRAFTSFWTLGSKKHQQEFLEQHVYSLPVHGRTVSGDSPRTRTLNYTFNVEGSRLKVCKTMFLQTLAVSEKTVRNVMRIN</sequence>
<dbReference type="Proteomes" id="UP000504606">
    <property type="component" value="Unplaced"/>
</dbReference>
<evidence type="ECO:0000313" key="1">
    <source>
        <dbReference type="Proteomes" id="UP000504606"/>
    </source>
</evidence>
<dbReference type="AlphaFoldDB" id="A0A9C6WZ92"/>
<gene>
    <name evidence="2" type="primary">LOC127749253</name>
</gene>
<name>A0A9C6WZ92_FRAOC</name>
<dbReference type="PANTHER" id="PTHR10773">
    <property type="entry name" value="DNA-DIRECTED RNA POLYMERASES I, II, AND III SUBUNIT RPABC2"/>
    <property type="match status" value="1"/>
</dbReference>
<proteinExistence type="predicted"/>
<protein>
    <submittedName>
        <fullName evidence="2">Uncharacterized protein LOC127749253 isoform X1</fullName>
    </submittedName>
</protein>
<dbReference type="OrthoDB" id="8045193at2759"/>
<evidence type="ECO:0000313" key="2">
    <source>
        <dbReference type="RefSeq" id="XP_052122643.1"/>
    </source>
</evidence>
<accession>A0A9C6WZ92</accession>
<keyword evidence="1" id="KW-1185">Reference proteome</keyword>
<dbReference type="PANTHER" id="PTHR10773:SF19">
    <property type="match status" value="1"/>
</dbReference>
<organism evidence="1 2">
    <name type="scientific">Frankliniella occidentalis</name>
    <name type="common">Western flower thrips</name>
    <name type="synonym">Euthrips occidentalis</name>
    <dbReference type="NCBI Taxonomy" id="133901"/>
    <lineage>
        <taxon>Eukaryota</taxon>
        <taxon>Metazoa</taxon>
        <taxon>Ecdysozoa</taxon>
        <taxon>Arthropoda</taxon>
        <taxon>Hexapoda</taxon>
        <taxon>Insecta</taxon>
        <taxon>Pterygota</taxon>
        <taxon>Neoptera</taxon>
        <taxon>Paraneoptera</taxon>
        <taxon>Thysanoptera</taxon>
        <taxon>Terebrantia</taxon>
        <taxon>Thripoidea</taxon>
        <taxon>Thripidae</taxon>
        <taxon>Frankliniella</taxon>
    </lineage>
</organism>
<dbReference type="GeneID" id="127749253"/>
<reference evidence="2" key="1">
    <citation type="submission" date="2025-08" db="UniProtKB">
        <authorList>
            <consortium name="RefSeq"/>
        </authorList>
    </citation>
    <scope>IDENTIFICATION</scope>
    <source>
        <tissue evidence="2">Whole organism</tissue>
    </source>
</reference>